<dbReference type="Proteomes" id="UP000199420">
    <property type="component" value="Unassembled WGS sequence"/>
</dbReference>
<dbReference type="InterPro" id="IPR015797">
    <property type="entry name" value="NUDIX_hydrolase-like_dom_sf"/>
</dbReference>
<dbReference type="EMBL" id="FNYC01000003">
    <property type="protein sequence ID" value="SEI84431.1"/>
    <property type="molecule type" value="Genomic_DNA"/>
</dbReference>
<evidence type="ECO:0000313" key="3">
    <source>
        <dbReference type="Proteomes" id="UP000199420"/>
    </source>
</evidence>
<dbReference type="STRING" id="529704.SAMN02927913_1945"/>
<sequence>MPEPCTRDLGDALRHHAQVCQHESAAEVFLRFLASAPQVFERSHAPGHFTGSAWLVSADGERVLLTHHRKLGRWLQLGGHADGDTDLARVALREAEEESGLRDLTVEPGIFDLDCHLIPARGAVAAHWHYDVRYVVRATGSEAFAVSEESLDLAWRPIRAIAQDAQADESLRRMARRWLAREG</sequence>
<dbReference type="Pfam" id="PF00293">
    <property type="entry name" value="NUDIX"/>
    <property type="match status" value="1"/>
</dbReference>
<keyword evidence="3" id="KW-1185">Reference proteome</keyword>
<dbReference type="AlphaFoldDB" id="A0A1H6TWP3"/>
<feature type="domain" description="Nudix hydrolase" evidence="1">
    <location>
        <begin position="46"/>
        <end position="180"/>
    </location>
</feature>
<dbReference type="InterPro" id="IPR000086">
    <property type="entry name" value="NUDIX_hydrolase_dom"/>
</dbReference>
<dbReference type="GO" id="GO:0003824">
    <property type="term" value="F:catalytic activity"/>
    <property type="evidence" value="ECO:0007669"/>
    <property type="project" value="UniProtKB-ARBA"/>
</dbReference>
<dbReference type="Gene3D" id="3.90.79.10">
    <property type="entry name" value="Nucleoside Triphosphate Pyrophosphohydrolase"/>
    <property type="match status" value="1"/>
</dbReference>
<dbReference type="OrthoDB" id="129709at2"/>
<dbReference type="SUPFAM" id="SSF55811">
    <property type="entry name" value="Nudix"/>
    <property type="match status" value="1"/>
</dbReference>
<gene>
    <name evidence="2" type="ORF">SAMN04487997_1779</name>
</gene>
<protein>
    <submittedName>
        <fullName evidence="2">ADP-ribose pyrophosphatase YjhB, NUDIX family</fullName>
    </submittedName>
</protein>
<accession>A0A1H6TWP3</accession>
<reference evidence="2 3" key="1">
    <citation type="submission" date="2016-10" db="EMBL/GenBank/DDBJ databases">
        <authorList>
            <person name="de Groot N.N."/>
        </authorList>
    </citation>
    <scope>NUCLEOTIDE SEQUENCE [LARGE SCALE GENOMIC DNA]</scope>
    <source>
        <strain evidence="2 3">DSM 26515</strain>
    </source>
</reference>
<proteinExistence type="predicted"/>
<dbReference type="PROSITE" id="PS51462">
    <property type="entry name" value="NUDIX"/>
    <property type="match status" value="1"/>
</dbReference>
<dbReference type="CDD" id="cd03674">
    <property type="entry name" value="NUDIX_Hydrolase"/>
    <property type="match status" value="1"/>
</dbReference>
<evidence type="ECO:0000313" key="2">
    <source>
        <dbReference type="EMBL" id="SEI84431.1"/>
    </source>
</evidence>
<name>A0A1H6TWP3_9GAMM</name>
<organism evidence="2 3">
    <name type="scientific">Frateuria terrea</name>
    <dbReference type="NCBI Taxonomy" id="529704"/>
    <lineage>
        <taxon>Bacteria</taxon>
        <taxon>Pseudomonadati</taxon>
        <taxon>Pseudomonadota</taxon>
        <taxon>Gammaproteobacteria</taxon>
        <taxon>Lysobacterales</taxon>
        <taxon>Rhodanobacteraceae</taxon>
        <taxon>Frateuria</taxon>
    </lineage>
</organism>
<evidence type="ECO:0000259" key="1">
    <source>
        <dbReference type="PROSITE" id="PS51462"/>
    </source>
</evidence>
<dbReference type="RefSeq" id="WP_091336314.1">
    <property type="nucleotide sequence ID" value="NZ_FNYC01000003.1"/>
</dbReference>